<dbReference type="EMBL" id="CP048877">
    <property type="protein sequence ID" value="QIJ72375.1"/>
    <property type="molecule type" value="Genomic_DNA"/>
</dbReference>
<dbReference type="Gene3D" id="3.30.360.10">
    <property type="entry name" value="Dihydrodipicolinate Reductase, domain 2"/>
    <property type="match status" value="1"/>
</dbReference>
<evidence type="ECO:0000313" key="1">
    <source>
        <dbReference type="EMBL" id="QIJ72375.1"/>
    </source>
</evidence>
<accession>A0A6G7PXF4</accession>
<dbReference type="AlphaFoldDB" id="A0A6G7PXF4"/>
<dbReference type="Gene3D" id="3.40.50.720">
    <property type="entry name" value="NAD(P)-binding Rossmann-like Domain"/>
    <property type="match status" value="1"/>
</dbReference>
<organism evidence="1 2">
    <name type="scientific">Thermosulfuriphilus ammonigenes</name>
    <dbReference type="NCBI Taxonomy" id="1936021"/>
    <lineage>
        <taxon>Bacteria</taxon>
        <taxon>Pseudomonadati</taxon>
        <taxon>Thermodesulfobacteriota</taxon>
        <taxon>Thermodesulfobacteria</taxon>
        <taxon>Thermodesulfobacteriales</taxon>
        <taxon>Thermodesulfobacteriaceae</taxon>
        <taxon>Thermosulfuriphilus</taxon>
    </lineage>
</organism>
<dbReference type="InterPro" id="IPR051450">
    <property type="entry name" value="Gfo/Idh/MocA_Oxidoreductases"/>
</dbReference>
<dbReference type="Pfam" id="PF01408">
    <property type="entry name" value="GFO_IDH_MocA"/>
    <property type="match status" value="1"/>
</dbReference>
<keyword evidence="2" id="KW-1185">Reference proteome</keyword>
<evidence type="ECO:0000313" key="2">
    <source>
        <dbReference type="Proteomes" id="UP000502179"/>
    </source>
</evidence>
<gene>
    <name evidence="1" type="ORF">G4V39_08865</name>
</gene>
<dbReference type="Proteomes" id="UP000502179">
    <property type="component" value="Chromosome"/>
</dbReference>
<dbReference type="RefSeq" id="WP_166032593.1">
    <property type="nucleotide sequence ID" value="NZ_CP048877.1"/>
</dbReference>
<dbReference type="InterPro" id="IPR036291">
    <property type="entry name" value="NAD(P)-bd_dom_sf"/>
</dbReference>
<dbReference type="SUPFAM" id="SSF51735">
    <property type="entry name" value="NAD(P)-binding Rossmann-fold domains"/>
    <property type="match status" value="1"/>
</dbReference>
<reference evidence="1 2" key="1">
    <citation type="submission" date="2020-02" db="EMBL/GenBank/DDBJ databases">
        <title>Genome analysis of Thermosulfuriphilus ammonigenes ST65T, an anaerobic thermophilic chemolithoautotrophic bacterium isolated from a deep-sea hydrothermal vent.</title>
        <authorList>
            <person name="Slobodkina G."/>
            <person name="Allioux M."/>
            <person name="Merkel A."/>
            <person name="Alain K."/>
            <person name="Jebbar M."/>
            <person name="Slobodkin A."/>
        </authorList>
    </citation>
    <scope>NUCLEOTIDE SEQUENCE [LARGE SCALE GENOMIC DNA]</scope>
    <source>
        <strain evidence="1 2">ST65</strain>
    </source>
</reference>
<dbReference type="PANTHER" id="PTHR43377">
    <property type="entry name" value="BILIVERDIN REDUCTASE A"/>
    <property type="match status" value="1"/>
</dbReference>
<dbReference type="PANTHER" id="PTHR43377:SF1">
    <property type="entry name" value="BILIVERDIN REDUCTASE A"/>
    <property type="match status" value="1"/>
</dbReference>
<proteinExistence type="predicted"/>
<dbReference type="GO" id="GO:0000166">
    <property type="term" value="F:nucleotide binding"/>
    <property type="evidence" value="ECO:0007669"/>
    <property type="project" value="InterPro"/>
</dbReference>
<protein>
    <submittedName>
        <fullName evidence="1">Gfo/Idh/MocA family oxidoreductase</fullName>
    </submittedName>
</protein>
<name>A0A6G7PXF4_9BACT</name>
<sequence length="333" mass="36825">MGDLKVAVIGVGYLGRFHAEKLARMPGVRLVAVVDIVPERAKEVGERLGVASLTDYRDLAGEVEAVSVVVPTREHFSVGRFFLEQGVHVFVEKPITATLEEADQLIELAGEKNLVLQVGHIERFNPAVAELLKQVDRPLFVEAHRLSGFKERSLDIDVVLDLMIHDLDIVLTMARAPLKTLHAVGVPVLSDKVDIASVRLVFEDGSTANLTASRISLRAMRRIRVFAAGRYLAVDSMTRNFLSVSRLVRPGGQSTFIPDERSFPETDPLYEELKTFVQAVKEGQEPPVSGREGREALGLALTILNEISRHLQEHPIPLNDPWIQDLKATSVLP</sequence>
<dbReference type="SUPFAM" id="SSF55347">
    <property type="entry name" value="Glyceraldehyde-3-phosphate dehydrogenase-like, C-terminal domain"/>
    <property type="match status" value="1"/>
</dbReference>
<dbReference type="KEGG" id="tav:G4V39_08865"/>
<dbReference type="InterPro" id="IPR000683">
    <property type="entry name" value="Gfo/Idh/MocA-like_OxRdtase_N"/>
</dbReference>